<feature type="domain" description="EAL" evidence="2">
    <location>
        <begin position="624"/>
        <end position="880"/>
    </location>
</feature>
<feature type="transmembrane region" description="Helical" evidence="1">
    <location>
        <begin position="115"/>
        <end position="133"/>
    </location>
</feature>
<dbReference type="Gene3D" id="3.20.20.450">
    <property type="entry name" value="EAL domain"/>
    <property type="match status" value="1"/>
</dbReference>
<keyword evidence="1" id="KW-0472">Membrane</keyword>
<dbReference type="InterPro" id="IPR029787">
    <property type="entry name" value="Nucleotide_cyclase"/>
</dbReference>
<dbReference type="SMART" id="SM00267">
    <property type="entry name" value="GGDEF"/>
    <property type="match status" value="1"/>
</dbReference>
<dbReference type="InterPro" id="IPR000014">
    <property type="entry name" value="PAS"/>
</dbReference>
<evidence type="ECO:0000313" key="4">
    <source>
        <dbReference type="EMBL" id="MBR7839545.1"/>
    </source>
</evidence>
<feature type="transmembrane region" description="Helical" evidence="1">
    <location>
        <begin position="47"/>
        <end position="66"/>
    </location>
</feature>
<feature type="non-terminal residue" evidence="4">
    <location>
        <position position="1"/>
    </location>
</feature>
<proteinExistence type="predicted"/>
<dbReference type="Proteomes" id="UP000675781">
    <property type="component" value="Unassembled WGS sequence"/>
</dbReference>
<evidence type="ECO:0000313" key="5">
    <source>
        <dbReference type="Proteomes" id="UP000675781"/>
    </source>
</evidence>
<dbReference type="NCBIfam" id="TIGR00254">
    <property type="entry name" value="GGDEF"/>
    <property type="match status" value="1"/>
</dbReference>
<dbReference type="PROSITE" id="PS50887">
    <property type="entry name" value="GGDEF"/>
    <property type="match status" value="1"/>
</dbReference>
<feature type="domain" description="GGDEF" evidence="3">
    <location>
        <begin position="470"/>
        <end position="615"/>
    </location>
</feature>
<dbReference type="Pfam" id="PF00563">
    <property type="entry name" value="EAL"/>
    <property type="match status" value="1"/>
</dbReference>
<dbReference type="SMART" id="SM00091">
    <property type="entry name" value="PAS"/>
    <property type="match status" value="1"/>
</dbReference>
<dbReference type="PANTHER" id="PTHR44757">
    <property type="entry name" value="DIGUANYLATE CYCLASE DGCP"/>
    <property type="match status" value="1"/>
</dbReference>
<dbReference type="InterPro" id="IPR035965">
    <property type="entry name" value="PAS-like_dom_sf"/>
</dbReference>
<dbReference type="InterPro" id="IPR001633">
    <property type="entry name" value="EAL_dom"/>
</dbReference>
<reference evidence="4" key="1">
    <citation type="submission" date="2021-04" db="EMBL/GenBank/DDBJ databases">
        <title>Genome based classification of Actinospica acidithermotolerans sp. nov., an actinobacterium isolated from an Indonesian hot spring.</title>
        <authorList>
            <person name="Kusuma A.B."/>
            <person name="Putra K.E."/>
            <person name="Nafisah S."/>
            <person name="Loh J."/>
            <person name="Nouioui I."/>
            <person name="Goodfellow M."/>
        </authorList>
    </citation>
    <scope>NUCLEOTIDE SEQUENCE</scope>
    <source>
        <strain evidence="4">CSCA 57</strain>
    </source>
</reference>
<dbReference type="InterPro" id="IPR052155">
    <property type="entry name" value="Biofilm_reg_signaling"/>
</dbReference>
<comment type="caution">
    <text evidence="4">The sequence shown here is derived from an EMBL/GenBank/DDBJ whole genome shotgun (WGS) entry which is preliminary data.</text>
</comment>
<dbReference type="InterPro" id="IPR043128">
    <property type="entry name" value="Rev_trsase/Diguanyl_cyclase"/>
</dbReference>
<dbReference type="PANTHER" id="PTHR44757:SF2">
    <property type="entry name" value="BIOFILM ARCHITECTURE MAINTENANCE PROTEIN MBAA"/>
    <property type="match status" value="1"/>
</dbReference>
<feature type="transmembrane region" description="Helical" evidence="1">
    <location>
        <begin position="251"/>
        <end position="272"/>
    </location>
</feature>
<dbReference type="CDD" id="cd01948">
    <property type="entry name" value="EAL"/>
    <property type="match status" value="1"/>
</dbReference>
<dbReference type="EMBL" id="JAGSOG010000483">
    <property type="protein sequence ID" value="MBR7839545.1"/>
    <property type="molecule type" value="Genomic_DNA"/>
</dbReference>
<dbReference type="InterPro" id="IPR000160">
    <property type="entry name" value="GGDEF_dom"/>
</dbReference>
<dbReference type="Pfam" id="PF00990">
    <property type="entry name" value="GGDEF"/>
    <property type="match status" value="1"/>
</dbReference>
<dbReference type="SUPFAM" id="SSF55073">
    <property type="entry name" value="Nucleotide cyclase"/>
    <property type="match status" value="1"/>
</dbReference>
<dbReference type="SUPFAM" id="SSF55785">
    <property type="entry name" value="PYP-like sensor domain (PAS domain)"/>
    <property type="match status" value="1"/>
</dbReference>
<dbReference type="CDD" id="cd01949">
    <property type="entry name" value="GGDEF"/>
    <property type="match status" value="1"/>
</dbReference>
<organism evidence="4 5">
    <name type="scientific">Actinospica durhamensis</name>
    <dbReference type="NCBI Taxonomy" id="1508375"/>
    <lineage>
        <taxon>Bacteria</taxon>
        <taxon>Bacillati</taxon>
        <taxon>Actinomycetota</taxon>
        <taxon>Actinomycetes</taxon>
        <taxon>Catenulisporales</taxon>
        <taxon>Actinospicaceae</taxon>
        <taxon>Actinospica</taxon>
    </lineage>
</organism>
<sequence>AYLLVAAAAIACYELAPAGQMVSWAVLGLASVATVLVGVARYRPRPALPWLVLGAALLVEVVADLVYQALGGSIGGNGPFPSAADAIYLSFYPIAIGALLGFVRRDAPEYRRGTLLDALIVAVGIGALSWGVFSVPSSAQPGLGALTRTILTAYLVLDPLLFGLALQLPLAGRLRSLPVHLLLLGALASLYSDTYFAVTELHPNWPSAPGEIVGYAAFYVTWGLAATLPSMAQTVVPPSGRPWALVAPRTWIALLCCAALISPVLLIVNAYRSSPDDTQVLAGCCITLFLLVFARLVQAMRAWQRTTLRRETQAYLRTLIADAQDAIILASMDGRVRFSSDSGRRLFGARLGRGPVAALFTGQDRERVARGFAQLTGPAQQEQEPDWPTAVHVEAGDGRIVRAEARWSDLRQDPTVRGVALTLRDVTEERRLEEELRRQALTDSLTGLMNRQGLLRKMLAEYTVGPGRPGAGGLLMIDLDDFKEINDTLGHPIGDEVLVAFARRILEHVRPEDAAARLGGDEFAVLTAHGPDPFVLELIAQRLIEACEEPLETSAGPLRVAASLGFATFGQLSGAQEAVPGPDGRTDPDTLMRAADLALYAAKAEGGNRWRRYHSGLLDQAVRRAELRSALEEAIERETLSVAYQPIVYLDSRQIAGFEALARWRHPTLGPLGPDVFIPLAEETGQIIELGRLMLRLAVRQVAQWNALRPGAPCFIGVNVSVHQLRREDFVDVVRDVLADTGIDPQQVVLEVTETALLDHDDVQVRERLQALSNLGVAVALDDFGTGYASLISLHDMPIDIIKVDKSFTSRLTTSERMRRLVRGLLAIGDAMELSTMAEGVETWEQHEQLLELGTGAGQGFLYGRPLAPEDAAALWLADLPLPLSESE</sequence>
<dbReference type="SMART" id="SM00052">
    <property type="entry name" value="EAL"/>
    <property type="match status" value="1"/>
</dbReference>
<dbReference type="PROSITE" id="PS50883">
    <property type="entry name" value="EAL"/>
    <property type="match status" value="1"/>
</dbReference>
<evidence type="ECO:0000256" key="1">
    <source>
        <dbReference type="SAM" id="Phobius"/>
    </source>
</evidence>
<keyword evidence="1" id="KW-1133">Transmembrane helix</keyword>
<feature type="transmembrane region" description="Helical" evidence="1">
    <location>
        <begin position="278"/>
        <end position="297"/>
    </location>
</feature>
<keyword evidence="5" id="KW-1185">Reference proteome</keyword>
<dbReference type="AlphaFoldDB" id="A0A941EXA0"/>
<feature type="transmembrane region" description="Helical" evidence="1">
    <location>
        <begin position="212"/>
        <end position="231"/>
    </location>
</feature>
<dbReference type="Gene3D" id="3.30.450.20">
    <property type="entry name" value="PAS domain"/>
    <property type="match status" value="1"/>
</dbReference>
<keyword evidence="1" id="KW-0812">Transmembrane</keyword>
<dbReference type="RefSeq" id="WP_212533973.1">
    <property type="nucleotide sequence ID" value="NZ_JAGSOG010000483.1"/>
</dbReference>
<accession>A0A941EXA0</accession>
<evidence type="ECO:0000259" key="2">
    <source>
        <dbReference type="PROSITE" id="PS50883"/>
    </source>
</evidence>
<dbReference type="Gene3D" id="3.30.70.270">
    <property type="match status" value="1"/>
</dbReference>
<feature type="transmembrane region" description="Helical" evidence="1">
    <location>
        <begin position="21"/>
        <end position="40"/>
    </location>
</feature>
<name>A0A941EXA0_9ACTN</name>
<protein>
    <submittedName>
        <fullName evidence="4">GGDEF domain-containing protein</fullName>
    </submittedName>
</protein>
<feature type="transmembrane region" description="Helical" evidence="1">
    <location>
        <begin position="86"/>
        <end position="103"/>
    </location>
</feature>
<gene>
    <name evidence="4" type="ORF">KDL01_40195</name>
</gene>
<dbReference type="SUPFAM" id="SSF141868">
    <property type="entry name" value="EAL domain-like"/>
    <property type="match status" value="1"/>
</dbReference>
<dbReference type="InterPro" id="IPR035919">
    <property type="entry name" value="EAL_sf"/>
</dbReference>
<evidence type="ECO:0000259" key="3">
    <source>
        <dbReference type="PROSITE" id="PS50887"/>
    </source>
</evidence>
<dbReference type="NCBIfam" id="TIGR00229">
    <property type="entry name" value="sensory_box"/>
    <property type="match status" value="1"/>
</dbReference>
<feature type="transmembrane region" description="Helical" evidence="1">
    <location>
        <begin position="145"/>
        <end position="165"/>
    </location>
</feature>